<feature type="non-terminal residue" evidence="1">
    <location>
        <position position="93"/>
    </location>
</feature>
<evidence type="ECO:0000313" key="1">
    <source>
        <dbReference type="EMBL" id="JAC75617.1"/>
    </source>
</evidence>
<accession>A0A061RRZ4</accession>
<gene>
    <name evidence="1" type="ORF">TSPGSL018_22576</name>
</gene>
<organism evidence="1">
    <name type="scientific">Tetraselmis sp. GSL018</name>
    <dbReference type="NCBI Taxonomy" id="582737"/>
    <lineage>
        <taxon>Eukaryota</taxon>
        <taxon>Viridiplantae</taxon>
        <taxon>Chlorophyta</taxon>
        <taxon>core chlorophytes</taxon>
        <taxon>Chlorodendrophyceae</taxon>
        <taxon>Chlorodendrales</taxon>
        <taxon>Chlorodendraceae</taxon>
        <taxon>Tetraselmis</taxon>
    </lineage>
</organism>
<sequence length="93" mass="9755">AHINGASLCYMGGLGKQKSEGQSHKDAAAEKAAMQNFRSVLNHLVFIGLDKKMALKMAPETDHMNALMVPMGVDKLSNIGRIKGGDGGTSSGI</sequence>
<reference evidence="1" key="1">
    <citation type="submission" date="2014-05" db="EMBL/GenBank/DDBJ databases">
        <title>The transcriptome of the halophilic microalga Tetraselmis sp. GSL018 isolated from the Great Salt Lake, Utah.</title>
        <authorList>
            <person name="Jinkerson R.E."/>
            <person name="D'Adamo S."/>
            <person name="Posewitz M.C."/>
        </authorList>
    </citation>
    <scope>NUCLEOTIDE SEQUENCE</scope>
    <source>
        <strain evidence="1">GSL018</strain>
    </source>
</reference>
<dbReference type="EMBL" id="GBEZ01010022">
    <property type="protein sequence ID" value="JAC75617.1"/>
    <property type="molecule type" value="Transcribed_RNA"/>
</dbReference>
<proteinExistence type="predicted"/>
<dbReference type="AlphaFoldDB" id="A0A061RRZ4"/>
<protein>
    <submittedName>
        <fullName evidence="1">Cytoplasmic dynein 1b light intermediate d1blic</fullName>
    </submittedName>
</protein>
<feature type="non-terminal residue" evidence="1">
    <location>
        <position position="1"/>
    </location>
</feature>
<name>A0A061RRZ4_9CHLO</name>